<accession>A0ABX4FIL7</accession>
<dbReference type="Proteomes" id="UP000216524">
    <property type="component" value="Unassembled WGS sequence"/>
</dbReference>
<dbReference type="NCBIfam" id="TIGR00199">
    <property type="entry name" value="PncC_domain"/>
    <property type="match status" value="1"/>
</dbReference>
<evidence type="ECO:0000256" key="1">
    <source>
        <dbReference type="SAM" id="MobiDB-lite"/>
    </source>
</evidence>
<gene>
    <name evidence="3" type="ORF">CAL23_10100</name>
</gene>
<sequence length="240" mass="25952">MPPTVQGDAMNALQRTALYMQEQRLTLVTAESCTAGLIASLLAEEPGAGALLDCAYVVYSPQAKTRCLGVAPDMLRRHNLTSEAVARAMALGAARHSDANVAIANTGVADEPADGTPAGTQCYAWLFKAGPADAQPTVYTETARFDGARNTIRRDSARYALQRLPHYHALWRAAGNPEPPTMKPTPTSHDRKQDDDTEREAQRSHGSQQSRTKKDGHVSQIGSNQDQSSQRNRGQGARRS</sequence>
<evidence type="ECO:0000313" key="4">
    <source>
        <dbReference type="Proteomes" id="UP000216524"/>
    </source>
</evidence>
<keyword evidence="4" id="KW-1185">Reference proteome</keyword>
<comment type="caution">
    <text evidence="3">The sequence shown here is derived from an EMBL/GenBank/DDBJ whole genome shotgun (WGS) entry which is preliminary data.</text>
</comment>
<proteinExistence type="predicted"/>
<dbReference type="SUPFAM" id="SSF142433">
    <property type="entry name" value="CinA-like"/>
    <property type="match status" value="1"/>
</dbReference>
<evidence type="ECO:0000259" key="2">
    <source>
        <dbReference type="Pfam" id="PF02464"/>
    </source>
</evidence>
<dbReference type="Gene3D" id="3.90.950.20">
    <property type="entry name" value="CinA-like"/>
    <property type="match status" value="1"/>
</dbReference>
<feature type="compositionally biased region" description="Basic and acidic residues" evidence="1">
    <location>
        <begin position="188"/>
        <end position="203"/>
    </location>
</feature>
<feature type="domain" description="CinA C-terminal" evidence="2">
    <location>
        <begin position="16"/>
        <end position="165"/>
    </location>
</feature>
<feature type="compositionally biased region" description="Polar residues" evidence="1">
    <location>
        <begin position="220"/>
        <end position="233"/>
    </location>
</feature>
<dbReference type="EMBL" id="NEVV01000001">
    <property type="protein sequence ID" value="OZI82023.1"/>
    <property type="molecule type" value="Genomic_DNA"/>
</dbReference>
<protein>
    <recommendedName>
        <fullName evidence="2">CinA C-terminal domain-containing protein</fullName>
    </recommendedName>
</protein>
<feature type="region of interest" description="Disordered" evidence="1">
    <location>
        <begin position="171"/>
        <end position="240"/>
    </location>
</feature>
<reference evidence="3 4" key="1">
    <citation type="submission" date="2017-05" db="EMBL/GenBank/DDBJ databases">
        <title>Complete and WGS of Bordetella genogroups.</title>
        <authorList>
            <person name="Spilker T."/>
            <person name="Lipuma J."/>
        </authorList>
    </citation>
    <scope>NUCLEOTIDE SEQUENCE [LARGE SCALE GENOMIC DNA]</scope>
    <source>
        <strain evidence="3 4">AU3139</strain>
    </source>
</reference>
<dbReference type="InterPro" id="IPR008136">
    <property type="entry name" value="CinA_C"/>
</dbReference>
<evidence type="ECO:0000313" key="3">
    <source>
        <dbReference type="EMBL" id="OZI82023.1"/>
    </source>
</evidence>
<name>A0ABX4FIL7_9BORD</name>
<dbReference type="Pfam" id="PF02464">
    <property type="entry name" value="CinA"/>
    <property type="match status" value="1"/>
</dbReference>
<dbReference type="InterPro" id="IPR036653">
    <property type="entry name" value="CinA-like_C"/>
</dbReference>
<organism evidence="3 4">
    <name type="scientific">Bordetella genomosp. 6</name>
    <dbReference type="NCBI Taxonomy" id="463024"/>
    <lineage>
        <taxon>Bacteria</taxon>
        <taxon>Pseudomonadati</taxon>
        <taxon>Pseudomonadota</taxon>
        <taxon>Betaproteobacteria</taxon>
        <taxon>Burkholderiales</taxon>
        <taxon>Alcaligenaceae</taxon>
        <taxon>Bordetella</taxon>
    </lineage>
</organism>